<evidence type="ECO:0000256" key="1">
    <source>
        <dbReference type="SAM" id="MobiDB-lite"/>
    </source>
</evidence>
<reference evidence="2" key="1">
    <citation type="submission" date="2022-12" db="EMBL/GenBank/DDBJ databases">
        <authorList>
            <person name="Alioto T."/>
            <person name="Alioto T."/>
            <person name="Gomez Garrido J."/>
        </authorList>
    </citation>
    <scope>NUCLEOTIDE SEQUENCE</scope>
</reference>
<feature type="region of interest" description="Disordered" evidence="1">
    <location>
        <begin position="1"/>
        <end position="36"/>
    </location>
</feature>
<dbReference type="AlphaFoldDB" id="A0AA35P5C1"/>
<name>A0AA35P5C1_9SAUR</name>
<feature type="compositionally biased region" description="Acidic residues" evidence="1">
    <location>
        <begin position="144"/>
        <end position="154"/>
    </location>
</feature>
<keyword evidence="3" id="KW-1185">Reference proteome</keyword>
<organism evidence="2 3">
    <name type="scientific">Podarcis lilfordi</name>
    <name type="common">Lilford's wall lizard</name>
    <dbReference type="NCBI Taxonomy" id="74358"/>
    <lineage>
        <taxon>Eukaryota</taxon>
        <taxon>Metazoa</taxon>
        <taxon>Chordata</taxon>
        <taxon>Craniata</taxon>
        <taxon>Vertebrata</taxon>
        <taxon>Euteleostomi</taxon>
        <taxon>Lepidosauria</taxon>
        <taxon>Squamata</taxon>
        <taxon>Bifurcata</taxon>
        <taxon>Unidentata</taxon>
        <taxon>Episquamata</taxon>
        <taxon>Laterata</taxon>
        <taxon>Lacertibaenia</taxon>
        <taxon>Lacertidae</taxon>
        <taxon>Podarcis</taxon>
    </lineage>
</organism>
<dbReference type="EMBL" id="OX395130">
    <property type="protein sequence ID" value="CAI5776171.1"/>
    <property type="molecule type" value="Genomic_DNA"/>
</dbReference>
<feature type="region of interest" description="Disordered" evidence="1">
    <location>
        <begin position="139"/>
        <end position="220"/>
    </location>
</feature>
<proteinExistence type="predicted"/>
<accession>A0AA35P5C1</accession>
<evidence type="ECO:0000313" key="3">
    <source>
        <dbReference type="Proteomes" id="UP001178461"/>
    </source>
</evidence>
<dbReference type="Proteomes" id="UP001178461">
    <property type="component" value="Chromosome 5"/>
</dbReference>
<sequence length="220" mass="23041">MPPTKLLCPFQSPGTAQHEDPAELQAKCSPKASPPPPLNLHPFQRAPHSSTMEAALPGAAGWIVRSLIAIGKANSGGEFPLSREAPGCSIVHWPSLLLLLLPGGTGRDIHLRCATGGASYQPGLPGGHPAGISGLLARPAAVGAEEEEEEEEEGSGPPKRALQQQDGAKQDLIQSSLQLQCPGRRSQGEKPRTGAQQAAMATPRSRSTLAHRGRSTESSW</sequence>
<gene>
    <name evidence="2" type="ORF">PODLI_1B010458</name>
</gene>
<protein>
    <submittedName>
        <fullName evidence="2">Uncharacterized protein</fullName>
    </submittedName>
</protein>
<evidence type="ECO:0000313" key="2">
    <source>
        <dbReference type="EMBL" id="CAI5776171.1"/>
    </source>
</evidence>
<feature type="compositionally biased region" description="Polar residues" evidence="1">
    <location>
        <begin position="162"/>
        <end position="179"/>
    </location>
</feature>